<dbReference type="InterPro" id="IPR006637">
    <property type="entry name" value="ChW"/>
</dbReference>
<accession>A0A414I280</accession>
<feature type="region of interest" description="Disordered" evidence="7">
    <location>
        <begin position="59"/>
        <end position="101"/>
    </location>
</feature>
<dbReference type="InterPro" id="IPR050979">
    <property type="entry name" value="LD-transpeptidase"/>
</dbReference>
<keyword evidence="3 6" id="KW-0133">Cell shape</keyword>
<evidence type="ECO:0000256" key="6">
    <source>
        <dbReference type="PROSITE-ProRule" id="PRU01373"/>
    </source>
</evidence>
<dbReference type="Gene3D" id="2.40.440.10">
    <property type="entry name" value="L,D-transpeptidase catalytic domain-like"/>
    <property type="match status" value="1"/>
</dbReference>
<feature type="compositionally biased region" description="Low complexity" evidence="7">
    <location>
        <begin position="59"/>
        <end position="68"/>
    </location>
</feature>
<evidence type="ECO:0000313" key="13">
    <source>
        <dbReference type="Proteomes" id="UP000285209"/>
    </source>
</evidence>
<dbReference type="GO" id="GO:0008360">
    <property type="term" value="P:regulation of cell shape"/>
    <property type="evidence" value="ECO:0007669"/>
    <property type="project" value="UniProtKB-UniRule"/>
</dbReference>
<feature type="active site" description="Proton donor/acceptor" evidence="6">
    <location>
        <position position="517"/>
    </location>
</feature>
<gene>
    <name evidence="11" type="ORF">DW775_00920</name>
    <name evidence="10" type="ORF">DXA03_06920</name>
</gene>
<evidence type="ECO:0000259" key="9">
    <source>
        <dbReference type="PROSITE" id="PS52029"/>
    </source>
</evidence>
<dbReference type="CDD" id="cd16913">
    <property type="entry name" value="YkuD_like"/>
    <property type="match status" value="1"/>
</dbReference>
<evidence type="ECO:0000256" key="4">
    <source>
        <dbReference type="ARBA" id="ARBA00022984"/>
    </source>
</evidence>
<keyword evidence="4 6" id="KW-0573">Peptidoglycan synthesis</keyword>
<comment type="caution">
    <text evidence="11">The sequence shown here is derived from an EMBL/GenBank/DDBJ whole genome shotgun (WGS) entry which is preliminary data.</text>
</comment>
<evidence type="ECO:0000256" key="8">
    <source>
        <dbReference type="SAM" id="SignalP"/>
    </source>
</evidence>
<feature type="domain" description="L,D-TPase catalytic" evidence="9">
    <location>
        <begin position="445"/>
        <end position="566"/>
    </location>
</feature>
<dbReference type="Pfam" id="PF07538">
    <property type="entry name" value="ChW"/>
    <property type="match status" value="6"/>
</dbReference>
<protein>
    <recommendedName>
        <fullName evidence="9">L,D-TPase catalytic domain-containing protein</fullName>
    </recommendedName>
</protein>
<keyword evidence="2" id="KW-0808">Transferase</keyword>
<proteinExistence type="predicted"/>
<dbReference type="UniPathway" id="UPA00219"/>
<dbReference type="EMBL" id="QSDV01000008">
    <property type="protein sequence ID" value="RGZ18895.1"/>
    <property type="molecule type" value="Genomic_DNA"/>
</dbReference>
<dbReference type="InterPro" id="IPR005490">
    <property type="entry name" value="LD_TPept_cat_dom"/>
</dbReference>
<dbReference type="Pfam" id="PF03734">
    <property type="entry name" value="YkuD"/>
    <property type="match status" value="1"/>
</dbReference>
<evidence type="ECO:0000313" key="12">
    <source>
        <dbReference type="Proteomes" id="UP000284835"/>
    </source>
</evidence>
<dbReference type="PANTHER" id="PTHR30582:SF2">
    <property type="entry name" value="L,D-TRANSPEPTIDASE YCIB-RELATED"/>
    <property type="match status" value="1"/>
</dbReference>
<dbReference type="SUPFAM" id="SSF141523">
    <property type="entry name" value="L,D-transpeptidase catalytic domain-like"/>
    <property type="match status" value="1"/>
</dbReference>
<evidence type="ECO:0000256" key="2">
    <source>
        <dbReference type="ARBA" id="ARBA00022679"/>
    </source>
</evidence>
<dbReference type="PROSITE" id="PS52029">
    <property type="entry name" value="LD_TPASE"/>
    <property type="match status" value="1"/>
</dbReference>
<dbReference type="GO" id="GO:0071555">
    <property type="term" value="P:cell wall organization"/>
    <property type="evidence" value="ECO:0007669"/>
    <property type="project" value="UniProtKB-UniRule"/>
</dbReference>
<evidence type="ECO:0000256" key="1">
    <source>
        <dbReference type="ARBA" id="ARBA00004752"/>
    </source>
</evidence>
<dbReference type="GO" id="GO:0071972">
    <property type="term" value="F:peptidoglycan L,D-transpeptidase activity"/>
    <property type="evidence" value="ECO:0007669"/>
    <property type="project" value="TreeGrafter"/>
</dbReference>
<feature type="active site" description="Nucleophile" evidence="6">
    <location>
        <position position="542"/>
    </location>
</feature>
<feature type="signal peptide" evidence="8">
    <location>
        <begin position="1"/>
        <end position="22"/>
    </location>
</feature>
<dbReference type="EMBL" id="QSJS01000001">
    <property type="protein sequence ID" value="RHD98079.1"/>
    <property type="molecule type" value="Genomic_DNA"/>
</dbReference>
<dbReference type="GO" id="GO:0016740">
    <property type="term" value="F:transferase activity"/>
    <property type="evidence" value="ECO:0007669"/>
    <property type="project" value="UniProtKB-KW"/>
</dbReference>
<comment type="pathway">
    <text evidence="1 6">Cell wall biogenesis; peptidoglycan biosynthesis.</text>
</comment>
<keyword evidence="5 6" id="KW-0961">Cell wall biogenesis/degradation</keyword>
<evidence type="ECO:0000313" key="10">
    <source>
        <dbReference type="EMBL" id="RGZ18895.1"/>
    </source>
</evidence>
<keyword evidence="8" id="KW-0732">Signal</keyword>
<reference evidence="12 13" key="1">
    <citation type="submission" date="2018-08" db="EMBL/GenBank/DDBJ databases">
        <title>A genome reference for cultivated species of the human gut microbiota.</title>
        <authorList>
            <person name="Zou Y."/>
            <person name="Xue W."/>
            <person name="Luo G."/>
        </authorList>
    </citation>
    <scope>NUCLEOTIDE SEQUENCE [LARGE SCALE GENOMIC DNA]</scope>
    <source>
        <strain evidence="11 12">AM30-13AC</strain>
        <strain evidence="10 13">AM54-25XD</strain>
    </source>
</reference>
<dbReference type="GO" id="GO:0018104">
    <property type="term" value="P:peptidoglycan-protein cross-linking"/>
    <property type="evidence" value="ECO:0007669"/>
    <property type="project" value="TreeGrafter"/>
</dbReference>
<organism evidence="11 12">
    <name type="scientific">Agathobacter rectalis</name>
    <dbReference type="NCBI Taxonomy" id="39491"/>
    <lineage>
        <taxon>Bacteria</taxon>
        <taxon>Bacillati</taxon>
        <taxon>Bacillota</taxon>
        <taxon>Clostridia</taxon>
        <taxon>Lachnospirales</taxon>
        <taxon>Lachnospiraceae</taxon>
        <taxon>Agathobacter</taxon>
    </lineage>
</organism>
<dbReference type="GO" id="GO:0005576">
    <property type="term" value="C:extracellular region"/>
    <property type="evidence" value="ECO:0007669"/>
    <property type="project" value="TreeGrafter"/>
</dbReference>
<evidence type="ECO:0000256" key="5">
    <source>
        <dbReference type="ARBA" id="ARBA00023316"/>
    </source>
</evidence>
<evidence type="ECO:0000256" key="3">
    <source>
        <dbReference type="ARBA" id="ARBA00022960"/>
    </source>
</evidence>
<sequence>MKKLISIMLLSVLILAASTVYADELSDRIVENEIGNLEVDSNVTENTVVENIAIENSEIENKVSSSDELSSEENDESSEVDKNIEKTGCSTGANTDTDSEIEPDEHYIGVRYAAHVQNIGWQNEVSDGTTSGTTGRGLQIEAINIALDNSTSYSGGISYASHIKNIGWQNEVSGGNISGTVGRNLQIEAIKMHLTGELSEHFDIYYRTHIADVGWMPWTKNGQISGSIGLADRVEALEIRIIDKNELSNKPVITSEKSYLQGLANSHLTYSSHVQDIGNMPWVSGGNITGTTGRKLRIEGININLSQDTAHSLTGTIMYRTHVQDIGWTGWKTLGQYSGTSGRAKQVEAIEIKLTGQLATFYNIYYSSHIENYGWLGWASNGQTSGSTGISYRVEALRINLVRKGAPAPGSVANYYKNKPVYTPKPAVLDVMSQNAQVRASSTRWLIMTDTSACQVGVYSGSYGNWSRVALWSCGPGKPSTPTVKGEFTIYGRGKSFGSRSYTCWYYTQFYGNYLFHSVLYNRGSMTQIQDGTLGKQVSHGCVRLDINNAKWLYDNIPNGTKVVIY</sequence>
<dbReference type="RefSeq" id="WP_118083291.1">
    <property type="nucleotide sequence ID" value="NZ_QSJS01000001.1"/>
</dbReference>
<evidence type="ECO:0000256" key="7">
    <source>
        <dbReference type="SAM" id="MobiDB-lite"/>
    </source>
</evidence>
<dbReference type="AlphaFoldDB" id="A0A414I280"/>
<feature type="chain" id="PRO_5033418181" description="L,D-TPase catalytic domain-containing protein" evidence="8">
    <location>
        <begin position="23"/>
        <end position="566"/>
    </location>
</feature>
<dbReference type="Proteomes" id="UP000285209">
    <property type="component" value="Unassembled WGS sequence"/>
</dbReference>
<feature type="compositionally biased region" description="Acidic residues" evidence="7">
    <location>
        <begin position="69"/>
        <end position="78"/>
    </location>
</feature>
<name>A0A414I280_9FIRM</name>
<evidence type="ECO:0000313" key="11">
    <source>
        <dbReference type="EMBL" id="RHD98079.1"/>
    </source>
</evidence>
<dbReference type="Proteomes" id="UP000284835">
    <property type="component" value="Unassembled WGS sequence"/>
</dbReference>
<dbReference type="PANTHER" id="PTHR30582">
    <property type="entry name" value="L,D-TRANSPEPTIDASE"/>
    <property type="match status" value="1"/>
</dbReference>
<dbReference type="InterPro" id="IPR038063">
    <property type="entry name" value="Transpep_catalytic_dom"/>
</dbReference>
<dbReference type="SMART" id="SM00728">
    <property type="entry name" value="ChW"/>
    <property type="match status" value="6"/>
</dbReference>